<sequence length="298" mass="33606">MANDDVLPTPLLDSESHALLQSITEEGGYAYARMTTRAALGDTRAAEAAREMAWEQLHSGPWNSVLPVWRDAYSMACLHVAKWCYVNGEYKEVIRVLDMGLIMGGSVLRKDLEDGIVKAMERVRVSDESNESKNSVLMRRNAVDLMENTCGFMHNGPMCIDSLSNVLSVLMIYLSARRLQECSPSDWTSCSDGLKSEQIVDRKVRQILPKNSLSCKIVGKRSALSLEEFMCDYFLPGSPVLLSDSMTHWPATTKWNDLNYLKRVAGYRTVPVEVMYIFNHLLAEIFLSLQILINTTFF</sequence>
<name>A0A2U1KNR1_ARTAN</name>
<accession>A0A2U1KNR1</accession>
<dbReference type="InterPro" id="IPR056520">
    <property type="entry name" value="ARM_KDM8_N"/>
</dbReference>
<comment type="caution">
    <text evidence="2">The sequence shown here is derived from an EMBL/GenBank/DDBJ whole genome shotgun (WGS) entry which is preliminary data.</text>
</comment>
<evidence type="ECO:0000313" key="3">
    <source>
        <dbReference type="Proteomes" id="UP000245207"/>
    </source>
</evidence>
<dbReference type="Proteomes" id="UP000245207">
    <property type="component" value="Unassembled WGS sequence"/>
</dbReference>
<dbReference type="AlphaFoldDB" id="A0A2U1KNR1"/>
<organism evidence="2 3">
    <name type="scientific">Artemisia annua</name>
    <name type="common">Sweet wormwood</name>
    <dbReference type="NCBI Taxonomy" id="35608"/>
    <lineage>
        <taxon>Eukaryota</taxon>
        <taxon>Viridiplantae</taxon>
        <taxon>Streptophyta</taxon>
        <taxon>Embryophyta</taxon>
        <taxon>Tracheophyta</taxon>
        <taxon>Spermatophyta</taxon>
        <taxon>Magnoliopsida</taxon>
        <taxon>eudicotyledons</taxon>
        <taxon>Gunneridae</taxon>
        <taxon>Pentapetalae</taxon>
        <taxon>asterids</taxon>
        <taxon>campanulids</taxon>
        <taxon>Asterales</taxon>
        <taxon>Asteraceae</taxon>
        <taxon>Asteroideae</taxon>
        <taxon>Anthemideae</taxon>
        <taxon>Artemisiinae</taxon>
        <taxon>Artemisia</taxon>
    </lineage>
</organism>
<feature type="domain" description="DM8" evidence="1">
    <location>
        <begin position="9"/>
        <end position="131"/>
    </location>
</feature>
<dbReference type="EMBL" id="PKPP01015683">
    <property type="protein sequence ID" value="PWA38399.1"/>
    <property type="molecule type" value="Genomic_DNA"/>
</dbReference>
<protein>
    <submittedName>
        <fullName evidence="2">JmjC domain-containing protein</fullName>
    </submittedName>
</protein>
<evidence type="ECO:0000259" key="1">
    <source>
        <dbReference type="Pfam" id="PF24472"/>
    </source>
</evidence>
<dbReference type="InterPro" id="IPR014710">
    <property type="entry name" value="RmlC-like_jellyroll"/>
</dbReference>
<evidence type="ECO:0000313" key="2">
    <source>
        <dbReference type="EMBL" id="PWA38399.1"/>
    </source>
</evidence>
<reference evidence="2 3" key="1">
    <citation type="journal article" date="2018" name="Mol. Plant">
        <title>The genome of Artemisia annua provides insight into the evolution of Asteraceae family and artemisinin biosynthesis.</title>
        <authorList>
            <person name="Shen Q."/>
            <person name="Zhang L."/>
            <person name="Liao Z."/>
            <person name="Wang S."/>
            <person name="Yan T."/>
            <person name="Shi P."/>
            <person name="Liu M."/>
            <person name="Fu X."/>
            <person name="Pan Q."/>
            <person name="Wang Y."/>
            <person name="Lv Z."/>
            <person name="Lu X."/>
            <person name="Zhang F."/>
            <person name="Jiang W."/>
            <person name="Ma Y."/>
            <person name="Chen M."/>
            <person name="Hao X."/>
            <person name="Li L."/>
            <person name="Tang Y."/>
            <person name="Lv G."/>
            <person name="Zhou Y."/>
            <person name="Sun X."/>
            <person name="Brodelius P.E."/>
            <person name="Rose J.K.C."/>
            <person name="Tang K."/>
        </authorList>
    </citation>
    <scope>NUCLEOTIDE SEQUENCE [LARGE SCALE GENOMIC DNA]</scope>
    <source>
        <strain evidence="3">cv. Huhao1</strain>
        <tissue evidence="2">Leaf</tissue>
    </source>
</reference>
<proteinExistence type="predicted"/>
<dbReference type="STRING" id="35608.A0A2U1KNR1"/>
<dbReference type="Pfam" id="PF24472">
    <property type="entry name" value="ARM_KDM8_N"/>
    <property type="match status" value="1"/>
</dbReference>
<dbReference type="SUPFAM" id="SSF51197">
    <property type="entry name" value="Clavaminate synthase-like"/>
    <property type="match status" value="1"/>
</dbReference>
<dbReference type="OrthoDB" id="47172at2759"/>
<gene>
    <name evidence="2" type="ORF">CTI12_AA581710</name>
</gene>
<dbReference type="Gene3D" id="2.60.120.10">
    <property type="entry name" value="Jelly Rolls"/>
    <property type="match status" value="1"/>
</dbReference>
<keyword evidence="3" id="KW-1185">Reference proteome</keyword>